<gene>
    <name evidence="1" type="ORF">BIU88_07900</name>
</gene>
<accession>A0A1D8D4F2</accession>
<evidence type="ECO:0000313" key="1">
    <source>
        <dbReference type="EMBL" id="AOS84067.1"/>
    </source>
</evidence>
<organism evidence="1 2">
    <name type="scientific">Chlorobaculum limnaeum</name>
    <dbReference type="NCBI Taxonomy" id="274537"/>
    <lineage>
        <taxon>Bacteria</taxon>
        <taxon>Pseudomonadati</taxon>
        <taxon>Chlorobiota</taxon>
        <taxon>Chlorobiia</taxon>
        <taxon>Chlorobiales</taxon>
        <taxon>Chlorobiaceae</taxon>
        <taxon>Chlorobaculum</taxon>
    </lineage>
</organism>
<dbReference type="STRING" id="274537.BIU88_07900"/>
<dbReference type="KEGG" id="clz:BIU88_07900"/>
<dbReference type="EMBL" id="CP017305">
    <property type="protein sequence ID" value="AOS84067.1"/>
    <property type="molecule type" value="Genomic_DNA"/>
</dbReference>
<protein>
    <submittedName>
        <fullName evidence="1">Uncharacterized protein</fullName>
    </submittedName>
</protein>
<evidence type="ECO:0000313" key="2">
    <source>
        <dbReference type="Proteomes" id="UP000095185"/>
    </source>
</evidence>
<keyword evidence="2" id="KW-1185">Reference proteome</keyword>
<name>A0A1D8D4F2_CHLLM</name>
<proteinExistence type="predicted"/>
<reference evidence="1" key="1">
    <citation type="submission" date="2016-09" db="EMBL/GenBank/DDBJ databases">
        <title>Genome sequence of Chlorobaculum limnaeum.</title>
        <authorList>
            <person name="Liu Z."/>
            <person name="Tank M."/>
            <person name="Bryant D.A."/>
        </authorList>
    </citation>
    <scope>NUCLEOTIDE SEQUENCE [LARGE SCALE GENOMIC DNA]</scope>
    <source>
        <strain evidence="1">DSM 1677</strain>
    </source>
</reference>
<dbReference type="AlphaFoldDB" id="A0A1D8D4F2"/>
<dbReference type="Proteomes" id="UP000095185">
    <property type="component" value="Chromosome"/>
</dbReference>
<sequence>MVMTNGLQLKKQQSGPALPEALESDVLSRKIRWTWERADGRSGYDNSYVYERYRYGKENAGEERGVVCGKAACSGGFGA</sequence>